<reference evidence="2 3" key="1">
    <citation type="submission" date="2016-11" db="EMBL/GenBank/DDBJ databases">
        <authorList>
            <person name="Jaros S."/>
            <person name="Januszkiewicz K."/>
            <person name="Wedrychowicz H."/>
        </authorList>
    </citation>
    <scope>NUCLEOTIDE SEQUENCE [LARGE SCALE GENOMIC DNA]</scope>
    <source>
        <strain evidence="2 3">DSM 27063</strain>
    </source>
</reference>
<feature type="compositionally biased region" description="Basic and acidic residues" evidence="1">
    <location>
        <begin position="45"/>
        <end position="71"/>
    </location>
</feature>
<evidence type="ECO:0000313" key="3">
    <source>
        <dbReference type="Proteomes" id="UP000184050"/>
    </source>
</evidence>
<proteinExistence type="predicted"/>
<evidence type="ECO:0000313" key="2">
    <source>
        <dbReference type="EMBL" id="SHI53566.1"/>
    </source>
</evidence>
<feature type="compositionally biased region" description="Polar residues" evidence="1">
    <location>
        <begin position="75"/>
        <end position="84"/>
    </location>
</feature>
<sequence>MRLNTALNRLNKIQKTLSQLPNLSKTPLPHLPPNLIHLIKSSKMNKVDKVGGQREQSATEDKRRKINDKKLFQMTGDNLNKIQK</sequence>
<accession>A0A1M6BXR2</accession>
<dbReference type="EMBL" id="FQZE01000003">
    <property type="protein sequence ID" value="SHI53566.1"/>
    <property type="molecule type" value="Genomic_DNA"/>
</dbReference>
<dbReference type="AlphaFoldDB" id="A0A1M6BXR2"/>
<keyword evidence="3" id="KW-1185">Reference proteome</keyword>
<gene>
    <name evidence="2" type="ORF">SAMN05444280_10369</name>
</gene>
<organism evidence="2 3">
    <name type="scientific">Tangfeifania diversioriginum</name>
    <dbReference type="NCBI Taxonomy" id="1168035"/>
    <lineage>
        <taxon>Bacteria</taxon>
        <taxon>Pseudomonadati</taxon>
        <taxon>Bacteroidota</taxon>
        <taxon>Bacteroidia</taxon>
        <taxon>Marinilabiliales</taxon>
        <taxon>Prolixibacteraceae</taxon>
        <taxon>Tangfeifania</taxon>
    </lineage>
</organism>
<protein>
    <submittedName>
        <fullName evidence="2">Uncharacterized protein</fullName>
    </submittedName>
</protein>
<feature type="region of interest" description="Disordered" evidence="1">
    <location>
        <begin position="43"/>
        <end position="84"/>
    </location>
</feature>
<evidence type="ECO:0000256" key="1">
    <source>
        <dbReference type="SAM" id="MobiDB-lite"/>
    </source>
</evidence>
<name>A0A1M6BXR2_9BACT</name>
<dbReference type="Proteomes" id="UP000184050">
    <property type="component" value="Unassembled WGS sequence"/>
</dbReference>